<feature type="region of interest" description="Disordered" evidence="1">
    <location>
        <begin position="72"/>
        <end position="109"/>
    </location>
</feature>
<feature type="compositionally biased region" description="Polar residues" evidence="1">
    <location>
        <begin position="72"/>
        <end position="85"/>
    </location>
</feature>
<comment type="caution">
    <text evidence="2">The sequence shown here is derived from an EMBL/GenBank/DDBJ whole genome shotgun (WGS) entry which is preliminary data.</text>
</comment>
<dbReference type="AlphaFoldDB" id="A0AAD9KMV7"/>
<dbReference type="EMBL" id="JAODUO010000882">
    <property type="protein sequence ID" value="KAK2173353.1"/>
    <property type="molecule type" value="Genomic_DNA"/>
</dbReference>
<proteinExistence type="predicted"/>
<organism evidence="2 3">
    <name type="scientific">Ridgeia piscesae</name>
    <name type="common">Tubeworm</name>
    <dbReference type="NCBI Taxonomy" id="27915"/>
    <lineage>
        <taxon>Eukaryota</taxon>
        <taxon>Metazoa</taxon>
        <taxon>Spiralia</taxon>
        <taxon>Lophotrochozoa</taxon>
        <taxon>Annelida</taxon>
        <taxon>Polychaeta</taxon>
        <taxon>Sedentaria</taxon>
        <taxon>Canalipalpata</taxon>
        <taxon>Sabellida</taxon>
        <taxon>Siboglinidae</taxon>
        <taxon>Ridgeia</taxon>
    </lineage>
</organism>
<dbReference type="Proteomes" id="UP001209878">
    <property type="component" value="Unassembled WGS sequence"/>
</dbReference>
<keyword evidence="3" id="KW-1185">Reference proteome</keyword>
<reference evidence="2" key="1">
    <citation type="journal article" date="2023" name="Mol. Biol. Evol.">
        <title>Third-Generation Sequencing Reveals the Adaptive Role of the Epigenome in Three Deep-Sea Polychaetes.</title>
        <authorList>
            <person name="Perez M."/>
            <person name="Aroh O."/>
            <person name="Sun Y."/>
            <person name="Lan Y."/>
            <person name="Juniper S.K."/>
            <person name="Young C.R."/>
            <person name="Angers B."/>
            <person name="Qian P.Y."/>
        </authorList>
    </citation>
    <scope>NUCLEOTIDE SEQUENCE</scope>
    <source>
        <strain evidence="2">R07B-5</strain>
    </source>
</reference>
<gene>
    <name evidence="2" type="ORF">NP493_882g00003</name>
</gene>
<name>A0AAD9KMV7_RIDPI</name>
<evidence type="ECO:0000313" key="3">
    <source>
        <dbReference type="Proteomes" id="UP001209878"/>
    </source>
</evidence>
<accession>A0AAD9KMV7</accession>
<evidence type="ECO:0000256" key="1">
    <source>
        <dbReference type="SAM" id="MobiDB-lite"/>
    </source>
</evidence>
<feature type="compositionally biased region" description="Polar residues" evidence="1">
    <location>
        <begin position="100"/>
        <end position="109"/>
    </location>
</feature>
<evidence type="ECO:0000313" key="2">
    <source>
        <dbReference type="EMBL" id="KAK2173353.1"/>
    </source>
</evidence>
<sequence>MDSLRSIWLPNNLLTEAGIQRLRDAASSTPQLWLGCLDWQRPVSEEALCPDDITFWQQRVNSLQTALSKLQARPQTTKHMQQDTGVIQHKLAKSKDSLRKVQSQRKSNE</sequence>
<protein>
    <submittedName>
        <fullName evidence="2">Uncharacterized protein</fullName>
    </submittedName>
</protein>